<proteinExistence type="inferred from homology"/>
<sequence>MGKCGKLRLVVRLQQMLRRWLLRTATAADVPAGHVAVCVGISSRRFVVRATSLNHPIFRQLLRQAEEEYGSPSSGRPGPLSLPCDEVLFEHLLHLISTTSSSSFGFANCDINELAKLCSSTTPPSDSYRCCSIGRWLPSADDLPLLHPHCFSHAFR</sequence>
<gene>
    <name evidence="2" type="ORF">ZIOFF_012525</name>
</gene>
<dbReference type="GO" id="GO:0009733">
    <property type="term" value="P:response to auxin"/>
    <property type="evidence" value="ECO:0007669"/>
    <property type="project" value="InterPro"/>
</dbReference>
<dbReference type="OrthoDB" id="1624361at2759"/>
<dbReference type="InterPro" id="IPR003676">
    <property type="entry name" value="SAUR_fam"/>
</dbReference>
<keyword evidence="3" id="KW-1185">Reference proteome</keyword>
<dbReference type="PANTHER" id="PTHR31374:SF119">
    <property type="entry name" value="SAUR-LIKE AUXIN-RESPONSIVE PROTEIN FAMILY"/>
    <property type="match status" value="1"/>
</dbReference>
<dbReference type="AlphaFoldDB" id="A0A8J5LU01"/>
<name>A0A8J5LU01_ZINOF</name>
<comment type="caution">
    <text evidence="2">The sequence shown here is derived from an EMBL/GenBank/DDBJ whole genome shotgun (WGS) entry which is preliminary data.</text>
</comment>
<protein>
    <submittedName>
        <fullName evidence="2">Uncharacterized protein</fullName>
    </submittedName>
</protein>
<organism evidence="2 3">
    <name type="scientific">Zingiber officinale</name>
    <name type="common">Ginger</name>
    <name type="synonym">Amomum zingiber</name>
    <dbReference type="NCBI Taxonomy" id="94328"/>
    <lineage>
        <taxon>Eukaryota</taxon>
        <taxon>Viridiplantae</taxon>
        <taxon>Streptophyta</taxon>
        <taxon>Embryophyta</taxon>
        <taxon>Tracheophyta</taxon>
        <taxon>Spermatophyta</taxon>
        <taxon>Magnoliopsida</taxon>
        <taxon>Liliopsida</taxon>
        <taxon>Zingiberales</taxon>
        <taxon>Zingiberaceae</taxon>
        <taxon>Zingiber</taxon>
    </lineage>
</organism>
<evidence type="ECO:0000256" key="1">
    <source>
        <dbReference type="ARBA" id="ARBA00006974"/>
    </source>
</evidence>
<dbReference type="PANTHER" id="PTHR31374">
    <property type="entry name" value="AUXIN-INDUCED PROTEIN-LIKE-RELATED"/>
    <property type="match status" value="1"/>
</dbReference>
<comment type="similarity">
    <text evidence="1">Belongs to the ARG7 family.</text>
</comment>
<reference evidence="2 3" key="1">
    <citation type="submission" date="2020-08" db="EMBL/GenBank/DDBJ databases">
        <title>Plant Genome Project.</title>
        <authorList>
            <person name="Zhang R.-G."/>
        </authorList>
    </citation>
    <scope>NUCLEOTIDE SEQUENCE [LARGE SCALE GENOMIC DNA]</scope>
    <source>
        <tissue evidence="2">Rhizome</tissue>
    </source>
</reference>
<dbReference type="Pfam" id="PF02519">
    <property type="entry name" value="Auxin_inducible"/>
    <property type="match status" value="1"/>
</dbReference>
<dbReference type="Proteomes" id="UP000734854">
    <property type="component" value="Unassembled WGS sequence"/>
</dbReference>
<accession>A0A8J5LU01</accession>
<evidence type="ECO:0000313" key="2">
    <source>
        <dbReference type="EMBL" id="KAG6530298.1"/>
    </source>
</evidence>
<evidence type="ECO:0000313" key="3">
    <source>
        <dbReference type="Proteomes" id="UP000734854"/>
    </source>
</evidence>
<dbReference type="EMBL" id="JACMSC010000003">
    <property type="protein sequence ID" value="KAG6530298.1"/>
    <property type="molecule type" value="Genomic_DNA"/>
</dbReference>